<sequence>MVGKLARFGTRGIVGCAKRKQGTVLTDHQTNWRIIQHGALRGNGRKF</sequence>
<dbReference type="Proteomes" id="UP000011058">
    <property type="component" value="Chromosome"/>
</dbReference>
<evidence type="ECO:0000313" key="1">
    <source>
        <dbReference type="EMBL" id="CCG98335.1"/>
    </source>
</evidence>
<organism evidence="1 2">
    <name type="scientific">Fibrella aestuarina BUZ 2</name>
    <dbReference type="NCBI Taxonomy" id="1166018"/>
    <lineage>
        <taxon>Bacteria</taxon>
        <taxon>Pseudomonadati</taxon>
        <taxon>Bacteroidota</taxon>
        <taxon>Cytophagia</taxon>
        <taxon>Cytophagales</taxon>
        <taxon>Spirosomataceae</taxon>
        <taxon>Fibrella</taxon>
    </lineage>
</organism>
<gene>
    <name evidence="1" type="ORF">FAES_0321</name>
</gene>
<evidence type="ECO:0000313" key="2">
    <source>
        <dbReference type="Proteomes" id="UP000011058"/>
    </source>
</evidence>
<reference evidence="1 2" key="1">
    <citation type="journal article" date="2012" name="J. Bacteriol.">
        <title>Genome Sequence of Fibrella aestuarina BUZ 2T, a Filamentous Marine Bacterium.</title>
        <authorList>
            <person name="Filippini M."/>
            <person name="Qi W."/>
            <person name="Blom J."/>
            <person name="Goesmann A."/>
            <person name="Smits T.H."/>
            <person name="Bagheri H.C."/>
        </authorList>
    </citation>
    <scope>NUCLEOTIDE SEQUENCE [LARGE SCALE GENOMIC DNA]</scope>
    <source>
        <strain evidence="2">BUZ 2T</strain>
    </source>
</reference>
<name>I0K2I2_9BACT</name>
<proteinExistence type="predicted"/>
<accession>I0K2I2</accession>
<dbReference type="AlphaFoldDB" id="I0K2I2"/>
<dbReference type="EMBL" id="HE796683">
    <property type="protein sequence ID" value="CCG98335.1"/>
    <property type="molecule type" value="Genomic_DNA"/>
</dbReference>
<keyword evidence="2" id="KW-1185">Reference proteome</keyword>
<dbReference type="HOGENOM" id="CLU_3168331_0_0_10"/>
<protein>
    <submittedName>
        <fullName evidence="1">Uncharacterized protein</fullName>
    </submittedName>
</protein>
<dbReference type="KEGG" id="fae:FAES_0321"/>